<dbReference type="Gene3D" id="2.40.100.10">
    <property type="entry name" value="Cyclophilin-like"/>
    <property type="match status" value="1"/>
</dbReference>
<dbReference type="SUPFAM" id="SSF50891">
    <property type="entry name" value="Cyclophilin-like"/>
    <property type="match status" value="1"/>
</dbReference>
<dbReference type="AlphaFoldDB" id="A0AA36JL43"/>
<evidence type="ECO:0000256" key="1">
    <source>
        <dbReference type="SAM" id="MobiDB-lite"/>
    </source>
</evidence>
<dbReference type="InterPro" id="IPR029000">
    <property type="entry name" value="Cyclophilin-like_dom_sf"/>
</dbReference>
<dbReference type="GO" id="GO:0003755">
    <property type="term" value="F:peptidyl-prolyl cis-trans isomerase activity"/>
    <property type="evidence" value="ECO:0007669"/>
    <property type="project" value="InterPro"/>
</dbReference>
<proteinExistence type="predicted"/>
<comment type="caution">
    <text evidence="3">The sequence shown here is derived from an EMBL/GenBank/DDBJ whole genome shotgun (WGS) entry which is preliminary data.</text>
</comment>
<dbReference type="PANTHER" id="PTHR11071">
    <property type="entry name" value="PEPTIDYL-PROLYL CIS-TRANS ISOMERASE"/>
    <property type="match status" value="1"/>
</dbReference>
<evidence type="ECO:0000259" key="2">
    <source>
        <dbReference type="PROSITE" id="PS50072"/>
    </source>
</evidence>
<dbReference type="InterPro" id="IPR002130">
    <property type="entry name" value="Cyclophilin-type_PPIase_dom"/>
</dbReference>
<dbReference type="GO" id="GO:0006457">
    <property type="term" value="P:protein folding"/>
    <property type="evidence" value="ECO:0007669"/>
    <property type="project" value="TreeGrafter"/>
</dbReference>
<dbReference type="PANTHER" id="PTHR11071:SF561">
    <property type="entry name" value="PEPTIDYL-PROLYL CIS-TRANS ISOMERASE D-RELATED"/>
    <property type="match status" value="1"/>
</dbReference>
<sequence length="366" mass="39493">MVYSVASLHGELDAMKRINNLAASTATKKKKWKIESDDEEPPVLDGPLPDSDDEPAAPAPKAESSSAGTTGSPNPVVWMEIEVAGKARGRLHFELFQDLAPKAAATFRQLCAAEADGKTVSYAGTSLDLVYAGRYVTAGDIDASLSFEGVEGSCSLTHAKAGLLTMPFGSASFFDPRFQITLGAVSELDGKQLIFGQLLGSPGCPLHPLHWVEAMGTSNGTTREEILVKACGECSTEECQALLGAMVMAAQVDRTLESQTDRYGRTGHMHGELEDAVTQDNLSLVLELTEDLLGHLEWASKRTMGTSERDRKAGLMEQQLKWLTKALRKVEFKAGDVKGYENRLALGAKSQLGRAKDLEESLVRVY</sequence>
<dbReference type="Pfam" id="PF00160">
    <property type="entry name" value="Pro_isomerase"/>
    <property type="match status" value="1"/>
</dbReference>
<dbReference type="EMBL" id="CAUJNA010003653">
    <property type="protein sequence ID" value="CAJ1406993.1"/>
    <property type="molecule type" value="Genomic_DNA"/>
</dbReference>
<dbReference type="GO" id="GO:0016018">
    <property type="term" value="F:cyclosporin A binding"/>
    <property type="evidence" value="ECO:0007669"/>
    <property type="project" value="TreeGrafter"/>
</dbReference>
<feature type="region of interest" description="Disordered" evidence="1">
    <location>
        <begin position="24"/>
        <end position="73"/>
    </location>
</feature>
<name>A0AA36JL43_9DINO</name>
<feature type="domain" description="PPIase cyclophilin-type" evidence="2">
    <location>
        <begin position="78"/>
        <end position="233"/>
    </location>
</feature>
<dbReference type="PROSITE" id="PS50072">
    <property type="entry name" value="CSA_PPIASE_2"/>
    <property type="match status" value="1"/>
</dbReference>
<evidence type="ECO:0000313" key="3">
    <source>
        <dbReference type="EMBL" id="CAJ1406993.1"/>
    </source>
</evidence>
<dbReference type="Proteomes" id="UP001178507">
    <property type="component" value="Unassembled WGS sequence"/>
</dbReference>
<keyword evidence="4" id="KW-1185">Reference proteome</keyword>
<dbReference type="GO" id="GO:0005737">
    <property type="term" value="C:cytoplasm"/>
    <property type="evidence" value="ECO:0007669"/>
    <property type="project" value="TreeGrafter"/>
</dbReference>
<accession>A0AA36JL43</accession>
<organism evidence="3 4">
    <name type="scientific">Effrenium voratum</name>
    <dbReference type="NCBI Taxonomy" id="2562239"/>
    <lineage>
        <taxon>Eukaryota</taxon>
        <taxon>Sar</taxon>
        <taxon>Alveolata</taxon>
        <taxon>Dinophyceae</taxon>
        <taxon>Suessiales</taxon>
        <taxon>Symbiodiniaceae</taxon>
        <taxon>Effrenium</taxon>
    </lineage>
</organism>
<evidence type="ECO:0000313" key="4">
    <source>
        <dbReference type="Proteomes" id="UP001178507"/>
    </source>
</evidence>
<protein>
    <recommendedName>
        <fullName evidence="2">PPIase cyclophilin-type domain-containing protein</fullName>
    </recommendedName>
</protein>
<reference evidence="3" key="1">
    <citation type="submission" date="2023-08" db="EMBL/GenBank/DDBJ databases">
        <authorList>
            <person name="Chen Y."/>
            <person name="Shah S."/>
            <person name="Dougan E. K."/>
            <person name="Thang M."/>
            <person name="Chan C."/>
        </authorList>
    </citation>
    <scope>NUCLEOTIDE SEQUENCE</scope>
</reference>
<gene>
    <name evidence="3" type="ORF">EVOR1521_LOCUS28805</name>
</gene>